<dbReference type="InterPro" id="IPR003715">
    <property type="entry name" value="Poly_export_N"/>
</dbReference>
<evidence type="ECO:0000256" key="8">
    <source>
        <dbReference type="ARBA" id="ARBA00023047"/>
    </source>
</evidence>
<dbReference type="KEGG" id="med:MELS_0810"/>
<dbReference type="InterPro" id="IPR054765">
    <property type="entry name" value="SLBB_dom"/>
</dbReference>
<evidence type="ECO:0000256" key="6">
    <source>
        <dbReference type="ARBA" id="ARBA00022692"/>
    </source>
</evidence>
<dbReference type="GO" id="GO:0015288">
    <property type="term" value="F:porin activity"/>
    <property type="evidence" value="ECO:0007669"/>
    <property type="project" value="UniProtKB-KW"/>
</dbReference>
<dbReference type="Gene3D" id="3.10.560.10">
    <property type="entry name" value="Outer membrane lipoprotein wza domain like"/>
    <property type="match status" value="1"/>
</dbReference>
<feature type="chain" id="PRO_5003411085" evidence="15">
    <location>
        <begin position="23"/>
        <end position="218"/>
    </location>
</feature>
<dbReference type="PANTHER" id="PTHR33619">
    <property type="entry name" value="POLYSACCHARIDE EXPORT PROTEIN GFCE-RELATED"/>
    <property type="match status" value="1"/>
</dbReference>
<proteinExistence type="inferred from homology"/>
<evidence type="ECO:0000256" key="13">
    <source>
        <dbReference type="ARBA" id="ARBA00023237"/>
    </source>
</evidence>
<feature type="domain" description="Polysaccharide export protein N-terminal" evidence="16">
    <location>
        <begin position="22"/>
        <end position="100"/>
    </location>
</feature>
<feature type="domain" description="SLBB" evidence="17">
    <location>
        <begin position="107"/>
        <end position="185"/>
    </location>
</feature>
<dbReference type="Pfam" id="PF02563">
    <property type="entry name" value="Poly_export"/>
    <property type="match status" value="1"/>
</dbReference>
<name>G0VNK4_MEGEL</name>
<evidence type="ECO:0000256" key="3">
    <source>
        <dbReference type="ARBA" id="ARBA00022448"/>
    </source>
</evidence>
<reference evidence="18 19" key="1">
    <citation type="journal article" date="2011" name="J. Bacteriol.">
        <title>Genome Sequence of the Ruminal Bacterium Megasphaera elsdenii.</title>
        <authorList>
            <person name="Marx H."/>
            <person name="Graf A.B."/>
            <person name="Tatto N."/>
            <person name="Thallinger G.G."/>
            <person name="Mattanovich D."/>
            <person name="Sauer M."/>
        </authorList>
    </citation>
    <scope>NUCLEOTIDE SEQUENCE [LARGE SCALE GENOMIC DNA]</scope>
    <source>
        <strain evidence="18 19">DSM 20460</strain>
    </source>
</reference>
<dbReference type="Pfam" id="PF22461">
    <property type="entry name" value="SLBB_2"/>
    <property type="match status" value="1"/>
</dbReference>
<dbReference type="Proteomes" id="UP000010111">
    <property type="component" value="Chromosome"/>
</dbReference>
<dbReference type="InterPro" id="IPR049712">
    <property type="entry name" value="Poly_export"/>
</dbReference>
<evidence type="ECO:0000256" key="7">
    <source>
        <dbReference type="ARBA" id="ARBA00022729"/>
    </source>
</evidence>
<evidence type="ECO:0000256" key="14">
    <source>
        <dbReference type="ARBA" id="ARBA00023288"/>
    </source>
</evidence>
<keyword evidence="13" id="KW-0998">Cell outer membrane</keyword>
<accession>G0VNK4</accession>
<evidence type="ECO:0000256" key="9">
    <source>
        <dbReference type="ARBA" id="ARBA00023065"/>
    </source>
</evidence>
<evidence type="ECO:0000313" key="18">
    <source>
        <dbReference type="EMBL" id="CCC73032.1"/>
    </source>
</evidence>
<keyword evidence="5" id="KW-0762">Sugar transport</keyword>
<keyword evidence="19" id="KW-1185">Reference proteome</keyword>
<dbReference type="GO" id="GO:0006811">
    <property type="term" value="P:monoatomic ion transport"/>
    <property type="evidence" value="ECO:0007669"/>
    <property type="project" value="UniProtKB-KW"/>
</dbReference>
<dbReference type="AlphaFoldDB" id="G0VNK4"/>
<evidence type="ECO:0000256" key="12">
    <source>
        <dbReference type="ARBA" id="ARBA00023139"/>
    </source>
</evidence>
<dbReference type="HOGENOM" id="CLU_038343_3_2_9"/>
<gene>
    <name evidence="18" type="ORF">MELS_0810</name>
</gene>
<dbReference type="EMBL" id="HE576794">
    <property type="protein sequence ID" value="CCC73032.1"/>
    <property type="molecule type" value="Genomic_DNA"/>
</dbReference>
<dbReference type="GO" id="GO:0015159">
    <property type="term" value="F:polysaccharide transmembrane transporter activity"/>
    <property type="evidence" value="ECO:0007669"/>
    <property type="project" value="InterPro"/>
</dbReference>
<dbReference type="GO" id="GO:0046930">
    <property type="term" value="C:pore complex"/>
    <property type="evidence" value="ECO:0007669"/>
    <property type="project" value="UniProtKB-KW"/>
</dbReference>
<sequence>MLKKSILALAVVTALWTGTACAEEYYMRPGDELNIVVTQQQDLGNSSTNQSPFVVRPDGNVSFPLVGEIHAEGMTVSQFTDVLQQGLSRYIVDPDVSVNISKLGRVRVYVFGEVRKPGAVELDKGHTVIDAIGAAQGFTRDTAKKKIFLIHQDQPKSLIPINLNNMLKTGDMSQNVTLREGDILYLTKNHRIDFARDIAPIFSSIYMITEAKDNLDNN</sequence>
<protein>
    <submittedName>
        <fullName evidence="18">Polysaccharide export protein</fullName>
    </submittedName>
</protein>
<comment type="similarity">
    <text evidence="2">Belongs to the BexD/CtrA/VexA family.</text>
</comment>
<keyword evidence="12" id="KW-0564">Palmitate</keyword>
<dbReference type="GO" id="GO:0009279">
    <property type="term" value="C:cell outer membrane"/>
    <property type="evidence" value="ECO:0007669"/>
    <property type="project" value="UniProtKB-SubCell"/>
</dbReference>
<dbReference type="RefSeq" id="WP_014015768.1">
    <property type="nucleotide sequence ID" value="NC_015873.1"/>
</dbReference>
<evidence type="ECO:0000256" key="2">
    <source>
        <dbReference type="ARBA" id="ARBA00009450"/>
    </source>
</evidence>
<keyword evidence="8" id="KW-0625">Polysaccharide transport</keyword>
<dbReference type="STRING" id="1064535.MELS_0810"/>
<dbReference type="PANTHER" id="PTHR33619:SF3">
    <property type="entry name" value="POLYSACCHARIDE EXPORT PROTEIN GFCE-RELATED"/>
    <property type="match status" value="1"/>
</dbReference>
<keyword evidence="7 15" id="KW-0732">Signal</keyword>
<evidence type="ECO:0000256" key="10">
    <source>
        <dbReference type="ARBA" id="ARBA00023114"/>
    </source>
</evidence>
<keyword evidence="14" id="KW-0449">Lipoprotein</keyword>
<evidence type="ECO:0000259" key="17">
    <source>
        <dbReference type="Pfam" id="PF22461"/>
    </source>
</evidence>
<feature type="signal peptide" evidence="15">
    <location>
        <begin position="1"/>
        <end position="22"/>
    </location>
</feature>
<keyword evidence="9" id="KW-0406">Ion transport</keyword>
<organism evidence="18 19">
    <name type="scientific">Megasphaera elsdenii DSM 20460</name>
    <dbReference type="NCBI Taxonomy" id="1064535"/>
    <lineage>
        <taxon>Bacteria</taxon>
        <taxon>Bacillati</taxon>
        <taxon>Bacillota</taxon>
        <taxon>Negativicutes</taxon>
        <taxon>Veillonellales</taxon>
        <taxon>Veillonellaceae</taxon>
        <taxon>Megasphaera</taxon>
    </lineage>
</organism>
<keyword evidence="11" id="KW-0472">Membrane</keyword>
<keyword evidence="6" id="KW-0812">Transmembrane</keyword>
<evidence type="ECO:0000259" key="16">
    <source>
        <dbReference type="Pfam" id="PF02563"/>
    </source>
</evidence>
<dbReference type="eggNOG" id="COG1596">
    <property type="taxonomic scope" value="Bacteria"/>
</dbReference>
<evidence type="ECO:0000256" key="4">
    <source>
        <dbReference type="ARBA" id="ARBA00022452"/>
    </source>
</evidence>
<dbReference type="GeneID" id="97491769"/>
<keyword evidence="10" id="KW-0626">Porin</keyword>
<dbReference type="PROSITE" id="PS51257">
    <property type="entry name" value="PROKAR_LIPOPROTEIN"/>
    <property type="match status" value="1"/>
</dbReference>
<evidence type="ECO:0000256" key="15">
    <source>
        <dbReference type="SAM" id="SignalP"/>
    </source>
</evidence>
<evidence type="ECO:0000256" key="5">
    <source>
        <dbReference type="ARBA" id="ARBA00022597"/>
    </source>
</evidence>
<keyword evidence="4" id="KW-1134">Transmembrane beta strand</keyword>
<evidence type="ECO:0000256" key="1">
    <source>
        <dbReference type="ARBA" id="ARBA00004571"/>
    </source>
</evidence>
<dbReference type="Gene3D" id="3.30.1950.10">
    <property type="entry name" value="wza like domain"/>
    <property type="match status" value="1"/>
</dbReference>
<keyword evidence="3" id="KW-0813">Transport</keyword>
<evidence type="ECO:0000313" key="19">
    <source>
        <dbReference type="Proteomes" id="UP000010111"/>
    </source>
</evidence>
<comment type="subcellular location">
    <subcellularLocation>
        <location evidence="1">Cell outer membrane</location>
        <topology evidence="1">Multi-pass membrane protein</topology>
    </subcellularLocation>
</comment>
<evidence type="ECO:0000256" key="11">
    <source>
        <dbReference type="ARBA" id="ARBA00023136"/>
    </source>
</evidence>